<evidence type="ECO:0000313" key="1">
    <source>
        <dbReference type="EMBL" id="CAA7040387.1"/>
    </source>
</evidence>
<protein>
    <submittedName>
        <fullName evidence="1">Uncharacterized protein</fullName>
    </submittedName>
</protein>
<reference evidence="1" key="1">
    <citation type="submission" date="2020-01" db="EMBL/GenBank/DDBJ databases">
        <authorList>
            <person name="Mishra B."/>
        </authorList>
    </citation>
    <scope>NUCLEOTIDE SEQUENCE [LARGE SCALE GENOMIC DNA]</scope>
</reference>
<dbReference type="EMBL" id="CACVBM020001229">
    <property type="protein sequence ID" value="CAA7040387.1"/>
    <property type="molecule type" value="Genomic_DNA"/>
</dbReference>
<proteinExistence type="predicted"/>
<accession>A0A6D2JH93</accession>
<dbReference type="Proteomes" id="UP000467841">
    <property type="component" value="Unassembled WGS sequence"/>
</dbReference>
<comment type="caution">
    <text evidence="1">The sequence shown here is derived from an EMBL/GenBank/DDBJ whole genome shotgun (WGS) entry which is preliminary data.</text>
</comment>
<sequence>MFCPSCECVTWLLELIPGGECRTKLILADEKGDKIEATIEEAMRESMEAEIEEDLFGALIFVYDYKAVKRNSKGFVDSSDNITKFRLRDEEWGNWETADELQGNWETADDFVVAVLRHRKIYWDKGNR</sequence>
<gene>
    <name evidence="1" type="ORF">MERR_LOCUS27622</name>
</gene>
<evidence type="ECO:0000313" key="2">
    <source>
        <dbReference type="Proteomes" id="UP000467841"/>
    </source>
</evidence>
<organism evidence="1 2">
    <name type="scientific">Microthlaspi erraticum</name>
    <dbReference type="NCBI Taxonomy" id="1685480"/>
    <lineage>
        <taxon>Eukaryota</taxon>
        <taxon>Viridiplantae</taxon>
        <taxon>Streptophyta</taxon>
        <taxon>Embryophyta</taxon>
        <taxon>Tracheophyta</taxon>
        <taxon>Spermatophyta</taxon>
        <taxon>Magnoliopsida</taxon>
        <taxon>eudicotyledons</taxon>
        <taxon>Gunneridae</taxon>
        <taxon>Pentapetalae</taxon>
        <taxon>rosids</taxon>
        <taxon>malvids</taxon>
        <taxon>Brassicales</taxon>
        <taxon>Brassicaceae</taxon>
        <taxon>Coluteocarpeae</taxon>
        <taxon>Microthlaspi</taxon>
    </lineage>
</organism>
<dbReference type="AlphaFoldDB" id="A0A6D2JH93"/>
<name>A0A6D2JH93_9BRAS</name>
<keyword evidence="2" id="KW-1185">Reference proteome</keyword>